<evidence type="ECO:0000256" key="2">
    <source>
        <dbReference type="ARBA" id="ARBA00008314"/>
    </source>
</evidence>
<dbReference type="FunFam" id="3.10.20.90:FF:000051">
    <property type="entry name" value="Unconventional myosin-VIIa"/>
    <property type="match status" value="1"/>
</dbReference>
<dbReference type="Gene3D" id="2.30.29.30">
    <property type="entry name" value="Pleckstrin-homology domain (PH domain)/Phosphotyrosine-binding domain (PTB)"/>
    <property type="match status" value="2"/>
</dbReference>
<dbReference type="SUPFAM" id="SSF54236">
    <property type="entry name" value="Ubiquitin-like"/>
    <property type="match status" value="2"/>
</dbReference>
<dbReference type="SUPFAM" id="SSF50044">
    <property type="entry name" value="SH3-domain"/>
    <property type="match status" value="1"/>
</dbReference>
<dbReference type="Pfam" id="PF24123">
    <property type="entry name" value="Myosin_VII_N"/>
    <property type="match status" value="1"/>
</dbReference>
<dbReference type="GO" id="GO:0007605">
    <property type="term" value="P:sensory perception of sound"/>
    <property type="evidence" value="ECO:0007669"/>
    <property type="project" value="UniProtKB-ARBA"/>
</dbReference>
<dbReference type="InterPro" id="IPR000299">
    <property type="entry name" value="FERM_domain"/>
</dbReference>
<dbReference type="InterPro" id="IPR001609">
    <property type="entry name" value="Myosin_head_motor_dom-like"/>
</dbReference>
<dbReference type="Gene3D" id="1.10.10.820">
    <property type="match status" value="1"/>
</dbReference>
<evidence type="ECO:0000259" key="15">
    <source>
        <dbReference type="PROSITE" id="PS50057"/>
    </source>
</evidence>
<dbReference type="InterPro" id="IPR014352">
    <property type="entry name" value="FERM/acyl-CoA-bd_prot_sf"/>
</dbReference>
<feature type="region of interest" description="Actin-binding" evidence="12">
    <location>
        <begin position="617"/>
        <end position="639"/>
    </location>
</feature>
<feature type="region of interest" description="Disordered" evidence="13">
    <location>
        <begin position="884"/>
        <end position="936"/>
    </location>
</feature>
<dbReference type="SMART" id="SM00326">
    <property type="entry name" value="SH3"/>
    <property type="match status" value="1"/>
</dbReference>
<dbReference type="Proteomes" id="UP000265100">
    <property type="component" value="Chromosome 14"/>
</dbReference>
<dbReference type="PROSITE" id="PS51016">
    <property type="entry name" value="MYTH4"/>
    <property type="match status" value="2"/>
</dbReference>
<dbReference type="SMART" id="SM00139">
    <property type="entry name" value="MyTH4"/>
    <property type="match status" value="2"/>
</dbReference>
<evidence type="ECO:0000313" key="19">
    <source>
        <dbReference type="Proteomes" id="UP000265100"/>
    </source>
</evidence>
<keyword evidence="9 12" id="KW-0505">Motor protein</keyword>
<evidence type="ECO:0000256" key="4">
    <source>
        <dbReference type="ARBA" id="ARBA00022490"/>
    </source>
</evidence>
<dbReference type="PANTHER" id="PTHR22692">
    <property type="entry name" value="MYOSIN VII, XV"/>
    <property type="match status" value="1"/>
</dbReference>
<dbReference type="SUPFAM" id="SSF47031">
    <property type="entry name" value="Second domain of FERM"/>
    <property type="match status" value="2"/>
</dbReference>
<dbReference type="Pfam" id="PF00612">
    <property type="entry name" value="IQ"/>
    <property type="match status" value="3"/>
</dbReference>
<dbReference type="InterPro" id="IPR057130">
    <property type="entry name" value="Myosin_VII_N"/>
</dbReference>
<dbReference type="SMART" id="SM00295">
    <property type="entry name" value="B41"/>
    <property type="match status" value="2"/>
</dbReference>
<dbReference type="SUPFAM" id="SSF50729">
    <property type="entry name" value="PH domain-like"/>
    <property type="match status" value="1"/>
</dbReference>
<dbReference type="InterPro" id="IPR036961">
    <property type="entry name" value="Kinesin_motor_dom_sf"/>
</dbReference>
<dbReference type="Pfam" id="PF00063">
    <property type="entry name" value="Myosin_head"/>
    <property type="match status" value="1"/>
</dbReference>
<keyword evidence="4" id="KW-0963">Cytoplasm</keyword>
<dbReference type="CDD" id="cd01381">
    <property type="entry name" value="MYSc_Myo7"/>
    <property type="match status" value="1"/>
</dbReference>
<feature type="domain" description="MyTH4" evidence="16">
    <location>
        <begin position="1705"/>
        <end position="1852"/>
    </location>
</feature>
<dbReference type="Pfam" id="PF21998">
    <property type="entry name" value="FERM_C1_MyoVII"/>
    <property type="match status" value="1"/>
</dbReference>
<dbReference type="Gene3D" id="1.20.5.190">
    <property type="match status" value="2"/>
</dbReference>
<dbReference type="InterPro" id="IPR041793">
    <property type="entry name" value="MyoVII_FERM_C1"/>
</dbReference>
<dbReference type="GO" id="GO:0045177">
    <property type="term" value="C:apical part of cell"/>
    <property type="evidence" value="ECO:0007669"/>
    <property type="project" value="UniProtKB-ARBA"/>
</dbReference>
<evidence type="ECO:0000256" key="11">
    <source>
        <dbReference type="PROSITE-ProRule" id="PRU00192"/>
    </source>
</evidence>
<keyword evidence="3 11" id="KW-0728">SH3 domain</keyword>
<dbReference type="Ensembl" id="ENSACLT00000073790.1">
    <property type="protein sequence ID" value="ENSACLP00000051731.1"/>
    <property type="gene ID" value="ENSACLG00000016070.2"/>
</dbReference>
<comment type="subcellular location">
    <subcellularLocation>
        <location evidence="1">Cytoplasm</location>
    </subcellularLocation>
</comment>
<reference evidence="18 19" key="1">
    <citation type="submission" date="2018-05" db="EMBL/GenBank/DDBJ databases">
        <authorList>
            <person name="Datahose"/>
        </authorList>
    </citation>
    <scope>NUCLEOTIDE SEQUENCE</scope>
</reference>
<keyword evidence="7 12" id="KW-0067">ATP-binding</keyword>
<dbReference type="CDD" id="cd14473">
    <property type="entry name" value="FERM_B-lobe"/>
    <property type="match status" value="2"/>
</dbReference>
<evidence type="ECO:0000256" key="5">
    <source>
        <dbReference type="ARBA" id="ARBA00022737"/>
    </source>
</evidence>
<dbReference type="FunFam" id="3.10.20.90:FF:000036">
    <property type="entry name" value="Unconventional myosin-VIIa"/>
    <property type="match status" value="1"/>
</dbReference>
<feature type="domain" description="SH3" evidence="14">
    <location>
        <begin position="1564"/>
        <end position="1633"/>
    </location>
</feature>
<dbReference type="InterPro" id="IPR019749">
    <property type="entry name" value="Band_41_domain"/>
</dbReference>
<dbReference type="InterPro" id="IPR027417">
    <property type="entry name" value="P-loop_NTPase"/>
</dbReference>
<dbReference type="Gene3D" id="1.20.120.720">
    <property type="entry name" value="Myosin VI head, motor domain, U50 subdomain"/>
    <property type="match status" value="1"/>
</dbReference>
<dbReference type="FunFam" id="2.30.30.40:FF:000113">
    <property type="entry name" value="unconventional myosin-VIIa"/>
    <property type="match status" value="1"/>
</dbReference>
<dbReference type="InterPro" id="IPR038185">
    <property type="entry name" value="MyTH4_dom_sf"/>
</dbReference>
<dbReference type="CDD" id="cd17093">
    <property type="entry name" value="FERM2_F1_Myosin-VII"/>
    <property type="match status" value="1"/>
</dbReference>
<dbReference type="InterPro" id="IPR051567">
    <property type="entry name" value="Unconventional_Myosin_ATPase"/>
</dbReference>
<dbReference type="FunFam" id="2.30.29.30:FF:000075">
    <property type="entry name" value="unconventional myosin-VIIa"/>
    <property type="match status" value="1"/>
</dbReference>
<dbReference type="FunFam" id="2.30.29.30:FF:000079">
    <property type="entry name" value="unconventional myosin-VIIa"/>
    <property type="match status" value="1"/>
</dbReference>
<dbReference type="PROSITE" id="PS50096">
    <property type="entry name" value="IQ"/>
    <property type="match status" value="3"/>
</dbReference>
<dbReference type="Gene3D" id="2.30.30.40">
    <property type="entry name" value="SH3 Domains"/>
    <property type="match status" value="1"/>
</dbReference>
<feature type="domain" description="FERM" evidence="15">
    <location>
        <begin position="1858"/>
        <end position="2161"/>
    </location>
</feature>
<dbReference type="CDD" id="cd23767">
    <property type="entry name" value="IQCD"/>
    <property type="match status" value="1"/>
</dbReference>
<evidence type="ECO:0000256" key="10">
    <source>
        <dbReference type="ARBA" id="ARBA00023203"/>
    </source>
</evidence>
<dbReference type="InterPro" id="IPR036028">
    <property type="entry name" value="SH3-like_dom_sf"/>
</dbReference>
<evidence type="ECO:0000256" key="8">
    <source>
        <dbReference type="ARBA" id="ARBA00023123"/>
    </source>
</evidence>
<dbReference type="GO" id="GO:0005524">
    <property type="term" value="F:ATP binding"/>
    <property type="evidence" value="ECO:0007669"/>
    <property type="project" value="UniProtKB-UniRule"/>
</dbReference>
<dbReference type="InterPro" id="IPR000857">
    <property type="entry name" value="MyTH4_dom"/>
</dbReference>
<dbReference type="PANTHER" id="PTHR22692:SF34">
    <property type="entry name" value="MYOSIN VIIA"/>
    <property type="match status" value="1"/>
</dbReference>
<evidence type="ECO:0000256" key="13">
    <source>
        <dbReference type="SAM" id="MobiDB-lite"/>
    </source>
</evidence>
<evidence type="ECO:0000259" key="17">
    <source>
        <dbReference type="PROSITE" id="PS51456"/>
    </source>
</evidence>
<dbReference type="PROSITE" id="PS50002">
    <property type="entry name" value="SH3"/>
    <property type="match status" value="1"/>
</dbReference>
<dbReference type="InterPro" id="IPR029071">
    <property type="entry name" value="Ubiquitin-like_domsf"/>
</dbReference>
<dbReference type="SMART" id="SM00015">
    <property type="entry name" value="IQ"/>
    <property type="match status" value="4"/>
</dbReference>
<dbReference type="Gene3D" id="1.25.40.530">
    <property type="entry name" value="MyTH4 domain"/>
    <property type="match status" value="3"/>
</dbReference>
<dbReference type="Gene3D" id="3.10.20.90">
    <property type="entry name" value="Phosphatidylinositol 3-kinase Catalytic Subunit, Chain A, domain 1"/>
    <property type="match status" value="2"/>
</dbReference>
<dbReference type="SMART" id="SM00242">
    <property type="entry name" value="MYSc"/>
    <property type="match status" value="1"/>
</dbReference>
<evidence type="ECO:0000256" key="12">
    <source>
        <dbReference type="PROSITE-ProRule" id="PRU00782"/>
    </source>
</evidence>
<feature type="compositionally biased region" description="Basic and acidic residues" evidence="13">
    <location>
        <begin position="888"/>
        <end position="935"/>
    </location>
</feature>
<dbReference type="GO" id="GO:0009887">
    <property type="term" value="P:animal organ morphogenesis"/>
    <property type="evidence" value="ECO:0007669"/>
    <property type="project" value="UniProtKB-ARBA"/>
</dbReference>
<evidence type="ECO:0000259" key="14">
    <source>
        <dbReference type="PROSITE" id="PS50002"/>
    </source>
</evidence>
<dbReference type="InterPro" id="IPR002404">
    <property type="entry name" value="IRS_PTB"/>
</dbReference>
<comment type="similarity">
    <text evidence="2 12">Belongs to the TRAFAC class myosin-kinesin ATPase superfamily. Myosin family.</text>
</comment>
<dbReference type="CDD" id="cd17092">
    <property type="entry name" value="FERM1_F1_Myosin-VII"/>
    <property type="match status" value="1"/>
</dbReference>
<dbReference type="InterPro" id="IPR000048">
    <property type="entry name" value="IQ_motif_EF-hand-BS"/>
</dbReference>
<dbReference type="InterPro" id="IPR036106">
    <property type="entry name" value="MYSc_Myo7"/>
</dbReference>
<evidence type="ECO:0000256" key="1">
    <source>
        <dbReference type="ARBA" id="ARBA00004496"/>
    </source>
</evidence>
<feature type="domain" description="Myosin motor" evidence="17">
    <location>
        <begin position="64"/>
        <end position="740"/>
    </location>
</feature>
<dbReference type="FunFam" id="1.20.80.10:FF:000012">
    <property type="entry name" value="Myosin VIIA"/>
    <property type="match status" value="1"/>
</dbReference>
<evidence type="ECO:0000313" key="18">
    <source>
        <dbReference type="Ensembl" id="ENSACLP00000051731.1"/>
    </source>
</evidence>
<dbReference type="PRINTS" id="PR00193">
    <property type="entry name" value="MYOSINHEAVY"/>
</dbReference>
<feature type="domain" description="FERM" evidence="15">
    <location>
        <begin position="1258"/>
        <end position="1566"/>
    </location>
</feature>
<feature type="domain" description="MyTH4" evidence="16">
    <location>
        <begin position="1017"/>
        <end position="1253"/>
    </location>
</feature>
<dbReference type="InterPro" id="IPR041794">
    <property type="entry name" value="MyoVII_FERM_C2"/>
</dbReference>
<dbReference type="Pfam" id="PF02174">
    <property type="entry name" value="IRS"/>
    <property type="match status" value="1"/>
</dbReference>
<dbReference type="PROSITE" id="PS51456">
    <property type="entry name" value="MYOSIN_MOTOR"/>
    <property type="match status" value="1"/>
</dbReference>
<dbReference type="Pfam" id="PF00784">
    <property type="entry name" value="MyTH4"/>
    <property type="match status" value="2"/>
</dbReference>
<dbReference type="FunFam" id="3.40.850.10:FF:000007">
    <property type="entry name" value="Myosin VIIA"/>
    <property type="match status" value="1"/>
</dbReference>
<dbReference type="Gene3D" id="3.40.850.10">
    <property type="entry name" value="Kinesin motor domain"/>
    <property type="match status" value="1"/>
</dbReference>
<name>A0AAX7TCF5_ASTCA</name>
<dbReference type="GeneTree" id="ENSGT00940000155350"/>
<protein>
    <recommendedName>
        <fullName evidence="20">Myosin VIIAa</fullName>
    </recommendedName>
</protein>
<evidence type="ECO:0008006" key="20">
    <source>
        <dbReference type="Google" id="ProtNLM"/>
    </source>
</evidence>
<accession>A0AAX7TCF5</accession>
<keyword evidence="19" id="KW-1185">Reference proteome</keyword>
<dbReference type="InterPro" id="IPR001452">
    <property type="entry name" value="SH3_domain"/>
</dbReference>
<dbReference type="InterPro" id="IPR019748">
    <property type="entry name" value="FERM_central"/>
</dbReference>
<evidence type="ECO:0000256" key="6">
    <source>
        <dbReference type="ARBA" id="ARBA00022741"/>
    </source>
</evidence>
<dbReference type="InterPro" id="IPR011993">
    <property type="entry name" value="PH-like_dom_sf"/>
</dbReference>
<keyword evidence="5" id="KW-0677">Repeat</keyword>
<dbReference type="Pfam" id="PF21989">
    <property type="entry name" value="RA_2"/>
    <property type="match status" value="2"/>
</dbReference>
<dbReference type="SUPFAM" id="SSF52540">
    <property type="entry name" value="P-loop containing nucleoside triphosphate hydrolases"/>
    <property type="match status" value="2"/>
</dbReference>
<dbReference type="CDD" id="cd13198">
    <property type="entry name" value="FERM_C1_MyoVII"/>
    <property type="match status" value="1"/>
</dbReference>
<dbReference type="GO" id="GO:0007423">
    <property type="term" value="P:sensory organ development"/>
    <property type="evidence" value="ECO:0007669"/>
    <property type="project" value="UniProtKB-ARBA"/>
</dbReference>
<evidence type="ECO:0000256" key="3">
    <source>
        <dbReference type="ARBA" id="ARBA00022443"/>
    </source>
</evidence>
<evidence type="ECO:0000256" key="9">
    <source>
        <dbReference type="ARBA" id="ARBA00023175"/>
    </source>
</evidence>
<keyword evidence="8 12" id="KW-0518">Myosin</keyword>
<dbReference type="FunFam" id="1.25.40.530:FF:000004">
    <property type="entry name" value="Myosin VIIA"/>
    <property type="match status" value="1"/>
</dbReference>
<keyword evidence="6 12" id="KW-0547">Nucleotide-binding</keyword>
<dbReference type="GO" id="GO:0005737">
    <property type="term" value="C:cytoplasm"/>
    <property type="evidence" value="ECO:0007669"/>
    <property type="project" value="UniProtKB-SubCell"/>
</dbReference>
<dbReference type="GO" id="GO:0016459">
    <property type="term" value="C:myosin complex"/>
    <property type="evidence" value="ECO:0007669"/>
    <property type="project" value="UniProtKB-KW"/>
</dbReference>
<proteinExistence type="inferred from homology"/>
<reference evidence="18" key="4">
    <citation type="submission" date="2025-09" db="UniProtKB">
        <authorList>
            <consortium name="Ensembl"/>
        </authorList>
    </citation>
    <scope>IDENTIFICATION</scope>
</reference>
<dbReference type="GO" id="GO:0003774">
    <property type="term" value="F:cytoskeletal motor activity"/>
    <property type="evidence" value="ECO:0007669"/>
    <property type="project" value="UniProtKB-UniRule"/>
</dbReference>
<dbReference type="InterPro" id="IPR035963">
    <property type="entry name" value="FERM_2"/>
</dbReference>
<evidence type="ECO:0000256" key="7">
    <source>
        <dbReference type="ARBA" id="ARBA00022840"/>
    </source>
</evidence>
<reference evidence="19" key="2">
    <citation type="submission" date="2023-03" db="EMBL/GenBank/DDBJ databases">
        <authorList>
            <consortium name="Wellcome Sanger Institute Data Sharing"/>
        </authorList>
    </citation>
    <scope>NUCLEOTIDE SEQUENCE [LARGE SCALE GENOMIC DNA]</scope>
</reference>
<sequence length="2172" mass="250643">VSLLQGDYVWLDLKTGREFEVPIGAVVKLCDSGQIQVVDDEGNEHWISPQNATNIKPMHPTSIHGVEDMIRLGDLNEAGILRNLLIRYREKLIYTYTGSILVAVNPYQPLPIYTADQIRLYTNKKIGEMPPHIFAIADNCYFNMQRNNRDQCCIISGESGAGKTESTKLILQFLAAISGQHSWIEQQVLEANPILEAFGNAKTIRNDNSSRFGKYIDIHFNKRGAIEGAKIEQYLLEKSRVCRQAYDERNYHIFYCMLKGMTVDEKKKLGLSKATDYTYLTIGNCTVCDGRNDMKEYSNIRSAMKVLMFTDKENWEISKLLAAILHMGNLRYEARTYDNLDACEVVRSPHLTTSATLLEVDVKDLMNCLTSRTLITRGETVSTPLSMEQALDVRDAFVKGIYGRLFVWIVEKINAAIYKPPSSQPKALRRSIGLLDIFGFENFTVNSFEQLCINFANENLQQFFVRHVFKLEQEEYNLENINWQHIEFTDNQDALDMIAIKPMNIISLIDEESKFPKGTDTTMLNKLNFQHKLNTNYIPPKNNYETQFGIQHFAGVVYYETRGFLEKNRDTLYGDIIQLVHSSKNKFIKQIFQADVAMGAETRKRSPTLSSQFKRSLELLMRTLSVCQPFFVRCIKPNEYKKPMLFDRELCVRQLRYSGMMETIRIRRAGYPIRYTFVEFVDRYRVLMPGVKPAYKQEDLRGTCERIAEAVLGRDDDWQMGKTKIFLKDHHDMLLEIERDKAITDKVILIQKVVRGFKDRSNFLKLKKSAVLIQKTWRGYQCRKNYGAMRAGFSRLQALVRSRKLCASYHVARQRITAFQGRCRGFLVRRAFRHRLWAVITIQAYTRGMIARRLYKRLKAEYRRRLEAEKMRLAEEAKLRNQMSAKRAKAEAERKHQERLAQLAKEDAEREKKEKEEARRKKEMVEQMEKARTEPVNDSDMVDKMFGFLGTTSSFPGQEGQAPAGFEDLERTHHELEEEDLDEALPLPEDDDEEDLSEYKFAKFAATYFQGTTTHTYARRPLKQPLLFHDDEGDQLAALAVWITVLRFMGDLPEPKYHTAISDGSEKIPVMTKIYETLGKKTYKRELQALQGEGETPHSDSHKKNSVRHKLVSLTLKKKSKITEEVTKRLNDGEYGLHGNSMLEDRPTSNLEKLHFIIGNGILRPGLRDEIYCQICKQLSQNPSKSSHARGWILISLCVGCFAPSDKFVKYLRNFISCGPPGYAPYCEERLRRTFVNGTRTQPPSWLELQATKSKKPIMLPVTFMDGTTKTLLTDSATTAKELCSALSDKINLRDRFGFSLYIALFDKVSSLGSGSDHVMDAVSQCEQYAKEQGAQERNAPWRLFFRKEIFTPWHEPTEDQVATNLIYQQTVRGVKFGEYRCDRDDLAELASQQYYIDYGSEILLERLLSLIPSYIPDREITTSRSVEKWAHFIMAAHKKSIYTQKRFDPQKVKEEVVDFARHKWPLLFSRFYEAFKFSGPSLPKNDLIVAVNWTGVYFVDEQEQVLLELSFPEITAVSSSRGGKLQGQSFTLATIKGDEYTFTSNNAEDIRDLVVTFLEGLRKRSKFVVALQDNPNPTGEESTFLSFRKGDLILLDQETGEQVLNSGWAHGVNERTNQKGDFPVDCVYVLPTMTRPQQDIVALVTMTPEQRQESVRVSQVVMVETDDRTKPYTLEEFSYDYFSPAISVRVMVTKNRGKDKLWSCTREPLKQPLLKKVVSHEELAQDACILPIMKYMGDYPSKRTRSVNELTDQIFEGALKAEPLKDEIYCQIIKQLTDNHVKYSEEKGWELLWLCTGLFPPSNVLLPHIQRYLQSKKHHPLSGDCMQRVHKALRNGSRKYPPHLVEVEAIQHKTTQIFHKVYFPDDTDEAFEVESSTKAKDFCQNISTRLLLKSPEGFSLFVKISDKVISVPEGDFFFDFVRHLTDWIKKSRPAKDGIVPSLTYQVFFMKKLWTNTVPGKDSFADSIFHYYQELPKYLRGYHKCSREEVFQLAALIYRVKFEDDKSHFPTIPKMLRELVPQDLIRQMSPDDWKRSVVAYFNKQAGKSREEAKLMFLKVIYKWPTFGSAFFEVKQTTEPNYPEILLIAINKHGVSLIDPKSKDILTTHPFTKISNWSSGNTYFHITIGNLVRGSKLLCETSLGYKMDDLLTSYISQMLTTMNKHRSGRGHSK</sequence>
<dbReference type="FunFam" id="1.10.10.820:FF:000001">
    <property type="entry name" value="Myosin heavy chain"/>
    <property type="match status" value="1"/>
</dbReference>
<dbReference type="PROSITE" id="PS50057">
    <property type="entry name" value="FERM_3"/>
    <property type="match status" value="2"/>
</dbReference>
<dbReference type="GO" id="GO:0030182">
    <property type="term" value="P:neuron differentiation"/>
    <property type="evidence" value="ECO:0007669"/>
    <property type="project" value="UniProtKB-ARBA"/>
</dbReference>
<evidence type="ECO:0000259" key="16">
    <source>
        <dbReference type="PROSITE" id="PS51016"/>
    </source>
</evidence>
<dbReference type="CDD" id="cd13199">
    <property type="entry name" value="FERM_C2_MyoVII"/>
    <property type="match status" value="1"/>
</dbReference>
<keyword evidence="10 12" id="KW-0009">Actin-binding</keyword>
<dbReference type="Gene3D" id="1.20.80.10">
    <property type="match status" value="2"/>
</dbReference>
<reference evidence="18" key="3">
    <citation type="submission" date="2025-08" db="UniProtKB">
        <authorList>
            <consortium name="Ensembl"/>
        </authorList>
    </citation>
    <scope>IDENTIFICATION</scope>
</reference>
<dbReference type="Gene3D" id="6.20.240.20">
    <property type="match status" value="1"/>
</dbReference>
<dbReference type="FunFam" id="1.20.80.10:FF:000013">
    <property type="entry name" value="Unconventional myosin-VIIa"/>
    <property type="match status" value="1"/>
</dbReference>
<dbReference type="Gene3D" id="1.20.58.530">
    <property type="match status" value="1"/>
</dbReference>
<organism evidence="18 19">
    <name type="scientific">Astatotilapia calliptera</name>
    <name type="common">Eastern happy</name>
    <name type="synonym">Chromis callipterus</name>
    <dbReference type="NCBI Taxonomy" id="8154"/>
    <lineage>
        <taxon>Eukaryota</taxon>
        <taxon>Metazoa</taxon>
        <taxon>Chordata</taxon>
        <taxon>Craniata</taxon>
        <taxon>Vertebrata</taxon>
        <taxon>Euteleostomi</taxon>
        <taxon>Actinopterygii</taxon>
        <taxon>Neopterygii</taxon>
        <taxon>Teleostei</taxon>
        <taxon>Neoteleostei</taxon>
        <taxon>Acanthomorphata</taxon>
        <taxon>Ovalentaria</taxon>
        <taxon>Cichlomorphae</taxon>
        <taxon>Cichliformes</taxon>
        <taxon>Cichlidae</taxon>
        <taxon>African cichlids</taxon>
        <taxon>Pseudocrenilabrinae</taxon>
        <taxon>Haplochromini</taxon>
        <taxon>Astatotilapia</taxon>
    </lineage>
</organism>
<feature type="binding site" evidence="12">
    <location>
        <begin position="157"/>
        <end position="164"/>
    </location>
    <ligand>
        <name>ATP</name>
        <dbReference type="ChEBI" id="CHEBI:30616"/>
    </ligand>
</feature>
<dbReference type="GO" id="GO:0005902">
    <property type="term" value="C:microvillus"/>
    <property type="evidence" value="ECO:0007669"/>
    <property type="project" value="UniProtKB-ARBA"/>
</dbReference>
<dbReference type="GO" id="GO:0003779">
    <property type="term" value="F:actin binding"/>
    <property type="evidence" value="ECO:0007669"/>
    <property type="project" value="UniProtKB-KW"/>
</dbReference>